<feature type="transmembrane region" description="Helical" evidence="1">
    <location>
        <begin position="6"/>
        <end position="25"/>
    </location>
</feature>
<dbReference type="AlphaFoldDB" id="A0A173ZJ47"/>
<feature type="transmembrane region" description="Helical" evidence="1">
    <location>
        <begin position="196"/>
        <end position="223"/>
    </location>
</feature>
<feature type="transmembrane region" description="Helical" evidence="1">
    <location>
        <begin position="95"/>
        <end position="115"/>
    </location>
</feature>
<name>A0A173ZJ47_9FIRM</name>
<dbReference type="SUPFAM" id="SSF55874">
    <property type="entry name" value="ATPase domain of HSP90 chaperone/DNA topoisomerase II/histidine kinase"/>
    <property type="match status" value="1"/>
</dbReference>
<evidence type="ECO:0000256" key="1">
    <source>
        <dbReference type="SAM" id="Phobius"/>
    </source>
</evidence>
<accession>A0A173ZJ47</accession>
<gene>
    <name evidence="3" type="ORF">ERS852476_00983</name>
</gene>
<dbReference type="CDD" id="cd16935">
    <property type="entry name" value="HATPase_AgrC-ComD-like"/>
    <property type="match status" value="1"/>
</dbReference>
<reference evidence="3 4" key="1">
    <citation type="submission" date="2015-09" db="EMBL/GenBank/DDBJ databases">
        <authorList>
            <consortium name="Pathogen Informatics"/>
        </authorList>
    </citation>
    <scope>NUCLEOTIDE SEQUENCE [LARGE SCALE GENOMIC DNA]</scope>
    <source>
        <strain evidence="3 4">2789STDY5834861</strain>
    </source>
</reference>
<protein>
    <submittedName>
        <fullName evidence="3">Histidine kinase-, DNA gyrase B-, and HSP90-like ATPase</fullName>
    </submittedName>
</protein>
<evidence type="ECO:0000313" key="3">
    <source>
        <dbReference type="EMBL" id="CUN75185.1"/>
    </source>
</evidence>
<feature type="transmembrane region" description="Helical" evidence="1">
    <location>
        <begin position="127"/>
        <end position="148"/>
    </location>
</feature>
<dbReference type="Gene3D" id="3.30.565.10">
    <property type="entry name" value="Histidine kinase-like ATPase, C-terminal domain"/>
    <property type="match status" value="1"/>
</dbReference>
<dbReference type="InterPro" id="IPR032834">
    <property type="entry name" value="NatK-like_C"/>
</dbReference>
<keyword evidence="1" id="KW-0812">Transmembrane</keyword>
<sequence>MIALRYFCGFSLQIFPYAFFCLYPFRDRFRLSTKKTMLMALSIFIVMVIPFSLIAQFNIGGDYRELIWNVIFYIALLLFGIFYCFSIQAKAAEKLFVFFVVMSYGFFVTSTVTFLHRTFRFPSDYFMYPPFALALTLIINLVLAKPFLMLMERIRTMINADLESRIWKILCSLPALFILIASIAQFSSIINLSNNIVVHVMFVLFAVFAFMVYAVFFSVMGYIRSKQEEQRISERMLESYRNQAENNEHILEIHHEIRHHMNALSSYLNQEDYAGARQYTQKFTEEAEELPFVTYTANALVNSILSEFAERASRYKAIVEYSIVIGRSLNMEDIDLCRMLTNILENAVEGCQKVSEEQRIIRLNLHSKGNFLFIKCENSCNEDNLRITNGKYKSSKKNSDKHGYGLKIINGIAEKYNGILNVQVRGGFFAVTTTLCLDENND</sequence>
<dbReference type="Proteomes" id="UP000095645">
    <property type="component" value="Unassembled WGS sequence"/>
</dbReference>
<keyword evidence="3" id="KW-0418">Kinase</keyword>
<feature type="transmembrane region" description="Helical" evidence="1">
    <location>
        <begin position="169"/>
        <end position="190"/>
    </location>
</feature>
<dbReference type="RefSeq" id="WP_025578627.1">
    <property type="nucleotide sequence ID" value="NZ_CYZP01000006.1"/>
</dbReference>
<dbReference type="GO" id="GO:0016301">
    <property type="term" value="F:kinase activity"/>
    <property type="evidence" value="ECO:0007669"/>
    <property type="project" value="UniProtKB-KW"/>
</dbReference>
<dbReference type="PANTHER" id="PTHR40448:SF1">
    <property type="entry name" value="TWO-COMPONENT SENSOR HISTIDINE KINASE"/>
    <property type="match status" value="1"/>
</dbReference>
<dbReference type="GO" id="GO:0042802">
    <property type="term" value="F:identical protein binding"/>
    <property type="evidence" value="ECO:0007669"/>
    <property type="project" value="TreeGrafter"/>
</dbReference>
<feature type="domain" description="Sensor histidine kinase NatK-like C-terminal" evidence="2">
    <location>
        <begin position="331"/>
        <end position="433"/>
    </location>
</feature>
<feature type="transmembrane region" description="Helical" evidence="1">
    <location>
        <begin position="37"/>
        <end position="60"/>
    </location>
</feature>
<evidence type="ECO:0000313" key="4">
    <source>
        <dbReference type="Proteomes" id="UP000095645"/>
    </source>
</evidence>
<keyword evidence="3" id="KW-0808">Transferase</keyword>
<dbReference type="EMBL" id="CYZP01000006">
    <property type="protein sequence ID" value="CUN75185.1"/>
    <property type="molecule type" value="Genomic_DNA"/>
</dbReference>
<dbReference type="Pfam" id="PF14501">
    <property type="entry name" value="HATPase_c_5"/>
    <property type="match status" value="1"/>
</dbReference>
<keyword evidence="1" id="KW-1133">Transmembrane helix</keyword>
<dbReference type="PANTHER" id="PTHR40448">
    <property type="entry name" value="TWO-COMPONENT SENSOR HISTIDINE KINASE"/>
    <property type="match status" value="1"/>
</dbReference>
<organism evidence="3 4">
    <name type="scientific">Blautia obeum</name>
    <dbReference type="NCBI Taxonomy" id="40520"/>
    <lineage>
        <taxon>Bacteria</taxon>
        <taxon>Bacillati</taxon>
        <taxon>Bacillota</taxon>
        <taxon>Clostridia</taxon>
        <taxon>Lachnospirales</taxon>
        <taxon>Lachnospiraceae</taxon>
        <taxon>Blautia</taxon>
    </lineage>
</organism>
<feature type="transmembrane region" description="Helical" evidence="1">
    <location>
        <begin position="66"/>
        <end position="83"/>
    </location>
</feature>
<keyword evidence="1" id="KW-0472">Membrane</keyword>
<dbReference type="InterPro" id="IPR036890">
    <property type="entry name" value="HATPase_C_sf"/>
</dbReference>
<dbReference type="GeneID" id="75077378"/>
<evidence type="ECO:0000259" key="2">
    <source>
        <dbReference type="Pfam" id="PF14501"/>
    </source>
</evidence>
<proteinExistence type="predicted"/>